<reference evidence="3" key="1">
    <citation type="submission" date="2021-03" db="EMBL/GenBank/DDBJ databases">
        <authorList>
            <person name="Tagirdzhanova G."/>
        </authorList>
    </citation>
    <scope>NUCLEOTIDE SEQUENCE</scope>
</reference>
<accession>A0A8H3I8Q7</accession>
<name>A0A8H3I8Q7_9LECA</name>
<dbReference type="InterPro" id="IPR046539">
    <property type="entry name" value="DUF6604"/>
</dbReference>
<feature type="domain" description="DUF6604" evidence="2">
    <location>
        <begin position="12"/>
        <end position="264"/>
    </location>
</feature>
<evidence type="ECO:0000256" key="1">
    <source>
        <dbReference type="SAM" id="MobiDB-lite"/>
    </source>
</evidence>
<dbReference type="AlphaFoldDB" id="A0A8H3I8Q7"/>
<sequence length="865" mass="97989">MILDFLASAYELYKDQTKFVLGWLTQEGRACNVRPPGRRATASSTTAGVGSAYMIDVNDILPFARLVVDASPKSPSDEVLKNLRQAITSRRQATDQYQLQSSNDPSLEQSNESHRHFTRVLEELLALLTAAHSKGKATVSSEPPRHLEGTLEPILAQQNPYSILELEASTSADEHDSLAIASQADLLPKPDSSKVQTEVTYQYQDPVEKLRFAVSWMLADSHRVRIHIHECLERYRTRELSLVSLSAIINCAIGMVRSIEREFIVSIPQPNSWENVMKTIVSHSQFEEVSKRSYTSYLRSLYCLPFEELRRFRENLVRGKAGEAGEVLFGHVSVLRVEASQIDNENNWKADKIILHELLKNVVLLGSKRSLPSEDELTRGIKEVFEDQPVHLWVVFGLQILLDTQYILGEDVTRAFREFKASSDTFKGNVEHYIKYSQIIRKKRYDESEQAAIRRNSLGLTEWTTDDIFMKLRETSPALDKDKGPAKPFFFLSHNPVVCGVMQCAALLKLQSGGIKIMNKSIYAASAAHLYHAVKNEGCLPSEWPDMKKLIDLYRRDIFLGDKPKNISTYLSRYKIVRGASVTNWAVDNRGDFKYSDQGPRELKVSKIMETFEDFLCQTDATNHDINVDLLERFLHQTAHGQATQKKGKSNSVEPVQLLVLLEQCLKKEEAKLFFNYYALHFHCWMLLTKAYLELQDEFTKWLTATLGPDVSKDNMNLLLYLLPPYIFDRMAEESSKKGSKKGNKKDDKESAGEESIVSRVGRVMDAYISEEAQNPSPPADGVVDDSGLQTETEHGGMAASTSSYTGSNGSEDEEEDSWENDDSDGAVTSRWRTATRRIDIQETLVPKISYHDARMRLSHRNDSP</sequence>
<dbReference type="OrthoDB" id="5238236at2759"/>
<dbReference type="Pfam" id="PF20253">
    <property type="entry name" value="DUF6604"/>
    <property type="match status" value="1"/>
</dbReference>
<feature type="region of interest" description="Disordered" evidence="1">
    <location>
        <begin position="91"/>
        <end position="112"/>
    </location>
</feature>
<feature type="compositionally biased region" description="Polar residues" evidence="1">
    <location>
        <begin position="91"/>
        <end position="110"/>
    </location>
</feature>
<gene>
    <name evidence="3" type="ORF">IMSHALPRED_000068</name>
</gene>
<dbReference type="Proteomes" id="UP000664534">
    <property type="component" value="Unassembled WGS sequence"/>
</dbReference>
<feature type="compositionally biased region" description="Acidic residues" evidence="1">
    <location>
        <begin position="811"/>
        <end position="825"/>
    </location>
</feature>
<evidence type="ECO:0000313" key="4">
    <source>
        <dbReference type="Proteomes" id="UP000664534"/>
    </source>
</evidence>
<protein>
    <recommendedName>
        <fullName evidence="2">DUF6604 domain-containing protein</fullName>
    </recommendedName>
</protein>
<organism evidence="3 4">
    <name type="scientific">Imshaugia aleurites</name>
    <dbReference type="NCBI Taxonomy" id="172621"/>
    <lineage>
        <taxon>Eukaryota</taxon>
        <taxon>Fungi</taxon>
        <taxon>Dikarya</taxon>
        <taxon>Ascomycota</taxon>
        <taxon>Pezizomycotina</taxon>
        <taxon>Lecanoromycetes</taxon>
        <taxon>OSLEUM clade</taxon>
        <taxon>Lecanoromycetidae</taxon>
        <taxon>Lecanorales</taxon>
        <taxon>Lecanorineae</taxon>
        <taxon>Parmeliaceae</taxon>
        <taxon>Imshaugia</taxon>
    </lineage>
</organism>
<comment type="caution">
    <text evidence="3">The sequence shown here is derived from an EMBL/GenBank/DDBJ whole genome shotgun (WGS) entry which is preliminary data.</text>
</comment>
<evidence type="ECO:0000313" key="3">
    <source>
        <dbReference type="EMBL" id="CAF9904464.1"/>
    </source>
</evidence>
<proteinExistence type="predicted"/>
<keyword evidence="4" id="KW-1185">Reference proteome</keyword>
<dbReference type="PANTHER" id="PTHR38795">
    <property type="entry name" value="DUF6604 DOMAIN-CONTAINING PROTEIN"/>
    <property type="match status" value="1"/>
</dbReference>
<feature type="region of interest" description="Disordered" evidence="1">
    <location>
        <begin position="733"/>
        <end position="756"/>
    </location>
</feature>
<dbReference type="PANTHER" id="PTHR38795:SF1">
    <property type="entry name" value="DUF6604 DOMAIN-CONTAINING PROTEIN"/>
    <property type="match status" value="1"/>
</dbReference>
<feature type="region of interest" description="Disordered" evidence="1">
    <location>
        <begin position="771"/>
        <end position="837"/>
    </location>
</feature>
<dbReference type="EMBL" id="CAJPDT010000001">
    <property type="protein sequence ID" value="CAF9904464.1"/>
    <property type="molecule type" value="Genomic_DNA"/>
</dbReference>
<evidence type="ECO:0000259" key="2">
    <source>
        <dbReference type="Pfam" id="PF20253"/>
    </source>
</evidence>